<dbReference type="InterPro" id="IPR050707">
    <property type="entry name" value="HTH_MetabolicPath_Reg"/>
</dbReference>
<reference evidence="6" key="1">
    <citation type="submission" date="2021-01" db="EMBL/GenBank/DDBJ databases">
        <title>Ramlibacter sp. strain AW1 16S ribosomal RNA gene Genome sequencing and assembly.</title>
        <authorList>
            <person name="Kang M."/>
        </authorList>
    </citation>
    <scope>NUCLEOTIDE SEQUENCE</scope>
    <source>
        <strain evidence="6">AW1</strain>
    </source>
</reference>
<keyword evidence="3" id="KW-0804">Transcription</keyword>
<dbReference type="SMART" id="SM00346">
    <property type="entry name" value="HTH_ICLR"/>
    <property type="match status" value="1"/>
</dbReference>
<protein>
    <submittedName>
        <fullName evidence="6">IclR family transcriptional regulator</fullName>
    </submittedName>
</protein>
<evidence type="ECO:0000313" key="6">
    <source>
        <dbReference type="EMBL" id="MBL0419191.1"/>
    </source>
</evidence>
<keyword evidence="1" id="KW-0805">Transcription regulation</keyword>
<dbReference type="Pfam" id="PF09339">
    <property type="entry name" value="HTH_IclR"/>
    <property type="match status" value="1"/>
</dbReference>
<dbReference type="InterPro" id="IPR036388">
    <property type="entry name" value="WH-like_DNA-bd_sf"/>
</dbReference>
<dbReference type="GO" id="GO:0045892">
    <property type="term" value="P:negative regulation of DNA-templated transcription"/>
    <property type="evidence" value="ECO:0007669"/>
    <property type="project" value="TreeGrafter"/>
</dbReference>
<evidence type="ECO:0000259" key="5">
    <source>
        <dbReference type="PROSITE" id="PS51078"/>
    </source>
</evidence>
<dbReference type="SUPFAM" id="SSF46785">
    <property type="entry name" value="Winged helix' DNA-binding domain"/>
    <property type="match status" value="1"/>
</dbReference>
<dbReference type="AlphaFoldDB" id="A0A936ZK38"/>
<evidence type="ECO:0000313" key="7">
    <source>
        <dbReference type="Proteomes" id="UP000613011"/>
    </source>
</evidence>
<dbReference type="Pfam" id="PF01614">
    <property type="entry name" value="IclR_C"/>
    <property type="match status" value="1"/>
</dbReference>
<feature type="domain" description="HTH iclR-type" evidence="4">
    <location>
        <begin position="16"/>
        <end position="78"/>
    </location>
</feature>
<dbReference type="PANTHER" id="PTHR30136:SF8">
    <property type="entry name" value="TRANSCRIPTIONAL REGULATORY PROTEIN"/>
    <property type="match status" value="1"/>
</dbReference>
<dbReference type="InterPro" id="IPR014757">
    <property type="entry name" value="Tscrpt_reg_IclR_C"/>
</dbReference>
<gene>
    <name evidence="6" type="ORF">JI739_02415</name>
</gene>
<name>A0A936ZK38_9BURK</name>
<keyword evidence="2" id="KW-0238">DNA-binding</keyword>
<dbReference type="PROSITE" id="PS51077">
    <property type="entry name" value="HTH_ICLR"/>
    <property type="match status" value="1"/>
</dbReference>
<dbReference type="PANTHER" id="PTHR30136">
    <property type="entry name" value="HELIX-TURN-HELIX TRANSCRIPTIONAL REGULATOR, ICLR FAMILY"/>
    <property type="match status" value="1"/>
</dbReference>
<comment type="caution">
    <text evidence="6">The sequence shown here is derived from an EMBL/GenBank/DDBJ whole genome shotgun (WGS) entry which is preliminary data.</text>
</comment>
<dbReference type="GO" id="GO:0003700">
    <property type="term" value="F:DNA-binding transcription factor activity"/>
    <property type="evidence" value="ECO:0007669"/>
    <property type="project" value="TreeGrafter"/>
</dbReference>
<accession>A0A936ZK38</accession>
<dbReference type="InterPro" id="IPR029016">
    <property type="entry name" value="GAF-like_dom_sf"/>
</dbReference>
<dbReference type="InterPro" id="IPR005471">
    <property type="entry name" value="Tscrpt_reg_IclR_N"/>
</dbReference>
<dbReference type="SUPFAM" id="SSF55781">
    <property type="entry name" value="GAF domain-like"/>
    <property type="match status" value="1"/>
</dbReference>
<sequence length="267" mass="28593">MPVNHANPAASERRGIQSVEIAYRVLTAMAQSPRALPLREIAAEAGLSPSAANNYLVSLVRCGLARTDDRPGHYRLGASLLSLGMSVLQQIDGYDVLRAEVTRLRDETARNTALAGWSDAGPVSLFKQDGEHRGAFELRTGVIPLASTAAGKVFMACLPPAMTRPLLRKELAGGRDADERVQAAVDSAVRELERNRYAAVTSAHPSGYVSVAAPVWDVHGEIRFSISLMDSRGRLDTSRNGPHVKALLEATERASVALGGGGYARRD</sequence>
<evidence type="ECO:0000256" key="3">
    <source>
        <dbReference type="ARBA" id="ARBA00023163"/>
    </source>
</evidence>
<dbReference type="Proteomes" id="UP000613011">
    <property type="component" value="Unassembled WGS sequence"/>
</dbReference>
<evidence type="ECO:0000256" key="1">
    <source>
        <dbReference type="ARBA" id="ARBA00023015"/>
    </source>
</evidence>
<dbReference type="InterPro" id="IPR036390">
    <property type="entry name" value="WH_DNA-bd_sf"/>
</dbReference>
<dbReference type="Gene3D" id="1.10.10.10">
    <property type="entry name" value="Winged helix-like DNA-binding domain superfamily/Winged helix DNA-binding domain"/>
    <property type="match status" value="1"/>
</dbReference>
<evidence type="ECO:0000256" key="2">
    <source>
        <dbReference type="ARBA" id="ARBA00023125"/>
    </source>
</evidence>
<dbReference type="PROSITE" id="PS51078">
    <property type="entry name" value="ICLR_ED"/>
    <property type="match status" value="1"/>
</dbReference>
<keyword evidence="7" id="KW-1185">Reference proteome</keyword>
<feature type="domain" description="IclR-ED" evidence="5">
    <location>
        <begin position="79"/>
        <end position="260"/>
    </location>
</feature>
<proteinExistence type="predicted"/>
<dbReference type="RefSeq" id="WP_201682240.1">
    <property type="nucleotide sequence ID" value="NZ_JAEQNA010000001.1"/>
</dbReference>
<dbReference type="Gene3D" id="3.30.450.40">
    <property type="match status" value="1"/>
</dbReference>
<dbReference type="EMBL" id="JAEQNA010000001">
    <property type="protein sequence ID" value="MBL0419191.1"/>
    <property type="molecule type" value="Genomic_DNA"/>
</dbReference>
<organism evidence="6 7">
    <name type="scientific">Ramlibacter aurantiacus</name>
    <dbReference type="NCBI Taxonomy" id="2801330"/>
    <lineage>
        <taxon>Bacteria</taxon>
        <taxon>Pseudomonadati</taxon>
        <taxon>Pseudomonadota</taxon>
        <taxon>Betaproteobacteria</taxon>
        <taxon>Burkholderiales</taxon>
        <taxon>Comamonadaceae</taxon>
        <taxon>Ramlibacter</taxon>
    </lineage>
</organism>
<evidence type="ECO:0000259" key="4">
    <source>
        <dbReference type="PROSITE" id="PS51077"/>
    </source>
</evidence>
<dbReference type="GO" id="GO:0003677">
    <property type="term" value="F:DNA binding"/>
    <property type="evidence" value="ECO:0007669"/>
    <property type="project" value="UniProtKB-KW"/>
</dbReference>
<dbReference type="FunFam" id="1.10.10.10:FF:000056">
    <property type="entry name" value="IclR family transcriptional regulator"/>
    <property type="match status" value="1"/>
</dbReference>